<organism evidence="1 2">
    <name type="scientific">Thermococcus sibiricus</name>
    <dbReference type="NCBI Taxonomy" id="172049"/>
    <lineage>
        <taxon>Archaea</taxon>
        <taxon>Methanobacteriati</taxon>
        <taxon>Methanobacteriota</taxon>
        <taxon>Thermococci</taxon>
        <taxon>Thermococcales</taxon>
        <taxon>Thermococcaceae</taxon>
        <taxon>Thermococcus</taxon>
    </lineage>
</organism>
<dbReference type="GeneID" id="8096793"/>
<dbReference type="PATRIC" id="fig|172049.5.peg.1895"/>
<protein>
    <submittedName>
        <fullName evidence="1">Uncharacterized protein</fullName>
    </submittedName>
</protein>
<proteinExistence type="predicted"/>
<dbReference type="AlphaFoldDB" id="A0A101EKG5"/>
<reference evidence="2" key="1">
    <citation type="journal article" date="2015" name="MBio">
        <title>Genome-Resolved Metagenomic Analysis Reveals Roles for Candidate Phyla and Other Microbial Community Members in Biogeochemical Transformations in Oil Reservoirs.</title>
        <authorList>
            <person name="Hu P."/>
            <person name="Tom L."/>
            <person name="Singh A."/>
            <person name="Thomas B.C."/>
            <person name="Baker B.J."/>
            <person name="Piceno Y.M."/>
            <person name="Andersen G.L."/>
            <person name="Banfield J.F."/>
        </authorList>
    </citation>
    <scope>NUCLEOTIDE SEQUENCE [LARGE SCALE GENOMIC DNA]</scope>
</reference>
<sequence length="95" mass="11538">MKIKELLELVDEAIANVKIAIVSNKQRIFESPHTSWEFTKRSLKLEDELERLNKIRKYLQQFGEEEHVEGKFSEEELKELLEYLRVMREMRSHEF</sequence>
<dbReference type="Proteomes" id="UP000053911">
    <property type="component" value="Unassembled WGS sequence"/>
</dbReference>
<dbReference type="EMBL" id="LGFD01000048">
    <property type="protein sequence ID" value="KUK16918.1"/>
    <property type="molecule type" value="Genomic_DNA"/>
</dbReference>
<evidence type="ECO:0000313" key="1">
    <source>
        <dbReference type="EMBL" id="KUK16918.1"/>
    </source>
</evidence>
<dbReference type="RefSeq" id="WP_015850050.1">
    <property type="nucleotide sequence ID" value="NZ_LGFD01000048.1"/>
</dbReference>
<name>A0A101EKG5_9EURY</name>
<dbReference type="OMA" id="HTSWEFT"/>
<gene>
    <name evidence="1" type="ORF">XD54_1798</name>
</gene>
<accession>A0A101EKG5</accession>
<evidence type="ECO:0000313" key="2">
    <source>
        <dbReference type="Proteomes" id="UP000053911"/>
    </source>
</evidence>
<comment type="caution">
    <text evidence="1">The sequence shown here is derived from an EMBL/GenBank/DDBJ whole genome shotgun (WGS) entry which is preliminary data.</text>
</comment>